<dbReference type="EMBL" id="SPMY01000112">
    <property type="protein sequence ID" value="NMQ30182.1"/>
    <property type="molecule type" value="Genomic_DNA"/>
</dbReference>
<accession>A0ABX1U0X7</accession>
<dbReference type="Proteomes" id="UP000749010">
    <property type="component" value="Unassembled WGS sequence"/>
</dbReference>
<organism evidence="1 2">
    <name type="scientific">Candidatus Accumulibacter phosphatis</name>
    <dbReference type="NCBI Taxonomy" id="327160"/>
    <lineage>
        <taxon>Bacteria</taxon>
        <taxon>Pseudomonadati</taxon>
        <taxon>Pseudomonadota</taxon>
        <taxon>Betaproteobacteria</taxon>
        <taxon>Candidatus Accumulibacter</taxon>
    </lineage>
</organism>
<dbReference type="SUPFAM" id="SSF47598">
    <property type="entry name" value="Ribbon-helix-helix"/>
    <property type="match status" value="1"/>
</dbReference>
<evidence type="ECO:0000313" key="1">
    <source>
        <dbReference type="EMBL" id="NMQ30182.1"/>
    </source>
</evidence>
<proteinExistence type="predicted"/>
<gene>
    <name evidence="1" type="ORF">E4Q23_21945</name>
</gene>
<dbReference type="InterPro" id="IPR013321">
    <property type="entry name" value="Arc_rbn_hlx_hlx"/>
</dbReference>
<dbReference type="InterPro" id="IPR010985">
    <property type="entry name" value="Ribbon_hlx_hlx"/>
</dbReference>
<keyword evidence="2" id="KW-1185">Reference proteome</keyword>
<comment type="caution">
    <text evidence="1">The sequence shown here is derived from an EMBL/GenBank/DDBJ whole genome shotgun (WGS) entry which is preliminary data.</text>
</comment>
<name>A0ABX1U0X7_9PROT</name>
<dbReference type="NCBIfam" id="NF041551">
    <property type="entry name" value="YlcI_YnfO_N"/>
    <property type="match status" value="1"/>
</dbReference>
<evidence type="ECO:0000313" key="2">
    <source>
        <dbReference type="Proteomes" id="UP000749010"/>
    </source>
</evidence>
<sequence length="83" mass="9284">MRNSQSTYPLRLPNSIKAEVVRRAKADGTSLNQFVATAVAEKLAAMNTATFFAERRERADFDAFDRIMQRQGGEPPQPDDLTP</sequence>
<dbReference type="RefSeq" id="WP_169068585.1">
    <property type="nucleotide sequence ID" value="NZ_SPMY01000112.1"/>
</dbReference>
<protein>
    <submittedName>
        <fullName evidence="1">Toxin-antitoxin system HicB family antitoxin</fullName>
    </submittedName>
</protein>
<dbReference type="Gene3D" id="1.10.1220.10">
    <property type="entry name" value="Met repressor-like"/>
    <property type="match status" value="1"/>
</dbReference>
<reference evidence="1 2" key="1">
    <citation type="submission" date="2019-03" db="EMBL/GenBank/DDBJ databases">
        <title>Metabolic reconstructions from genomes of highly enriched 'Candidatus Accumulibacter' and 'Candidatus Competibacter' bioreactor populations.</title>
        <authorList>
            <person name="Annavajhala M.K."/>
            <person name="Welles L."/>
            <person name="Abbas B."/>
            <person name="Sorokin D."/>
            <person name="Park H."/>
            <person name="Van Loosdrecht M."/>
            <person name="Chandran K."/>
        </authorList>
    </citation>
    <scope>NUCLEOTIDE SEQUENCE [LARGE SCALE GENOMIC DNA]</scope>
    <source>
        <strain evidence="1 2">SBR_S</strain>
    </source>
</reference>